<dbReference type="PROSITE" id="PS51375">
    <property type="entry name" value="PPR"/>
    <property type="match status" value="3"/>
</dbReference>
<sequence>MVVAGVSPQTYTFNLLICGLCDLGHLDARELFDKMPEKGCLPNEFSFGILVRGYCRFALANKGVELLDEMKNSRILPNRVVYNTLISSGKTDDAENLVERMREDGLFPDEVTFNARISVLCKAGQVLEASRIFRDMQIDEAVGLPRPNVTTYNLML</sequence>
<dbReference type="NCBIfam" id="TIGR00756">
    <property type="entry name" value="PPR"/>
    <property type="match status" value="4"/>
</dbReference>
<keyword evidence="2" id="KW-0677">Repeat</keyword>
<protein>
    <recommendedName>
        <fullName evidence="6">Pentatricopeptide repeat-containing protein</fullName>
    </recommendedName>
</protein>
<reference evidence="4" key="1">
    <citation type="submission" date="2019-09" db="EMBL/GenBank/DDBJ databases">
        <title>Draft genome information of white flower Hibiscus syriacus.</title>
        <authorList>
            <person name="Kim Y.-M."/>
        </authorList>
    </citation>
    <scope>NUCLEOTIDE SEQUENCE [LARGE SCALE GENOMIC DNA]</scope>
    <source>
        <strain evidence="4">YM2019G1</strain>
    </source>
</reference>
<dbReference type="InterPro" id="IPR002885">
    <property type="entry name" value="PPR_rpt"/>
</dbReference>
<evidence type="ECO:0008006" key="6">
    <source>
        <dbReference type="Google" id="ProtNLM"/>
    </source>
</evidence>
<proteinExistence type="inferred from homology"/>
<dbReference type="PANTHER" id="PTHR47933">
    <property type="entry name" value="PENTATRICOPEPTIDE REPEAT-CONTAINING PROTEIN 1, MITOCHONDRIAL"/>
    <property type="match status" value="1"/>
</dbReference>
<dbReference type="EMBL" id="VEPZ02001787">
    <property type="protein sequence ID" value="KAE8654371.1"/>
    <property type="molecule type" value="Genomic_DNA"/>
</dbReference>
<dbReference type="Gene3D" id="1.25.40.10">
    <property type="entry name" value="Tetratricopeptide repeat domain"/>
    <property type="match status" value="2"/>
</dbReference>
<comment type="caution">
    <text evidence="4">The sequence shown here is derived from an EMBL/GenBank/DDBJ whole genome shotgun (WGS) entry which is preliminary data.</text>
</comment>
<keyword evidence="5" id="KW-1185">Reference proteome</keyword>
<evidence type="ECO:0000256" key="2">
    <source>
        <dbReference type="ARBA" id="ARBA00022737"/>
    </source>
</evidence>
<feature type="repeat" description="PPR" evidence="3">
    <location>
        <begin position="9"/>
        <end position="42"/>
    </location>
</feature>
<dbReference type="InterPro" id="IPR011990">
    <property type="entry name" value="TPR-like_helical_dom_sf"/>
</dbReference>
<evidence type="ECO:0000256" key="3">
    <source>
        <dbReference type="PROSITE-ProRule" id="PRU00708"/>
    </source>
</evidence>
<evidence type="ECO:0000313" key="5">
    <source>
        <dbReference type="Proteomes" id="UP000436088"/>
    </source>
</evidence>
<dbReference type="GO" id="GO:0003729">
    <property type="term" value="F:mRNA binding"/>
    <property type="evidence" value="ECO:0007669"/>
    <property type="project" value="TreeGrafter"/>
</dbReference>
<organism evidence="4 5">
    <name type="scientific">Hibiscus syriacus</name>
    <name type="common">Rose of Sharon</name>
    <dbReference type="NCBI Taxonomy" id="106335"/>
    <lineage>
        <taxon>Eukaryota</taxon>
        <taxon>Viridiplantae</taxon>
        <taxon>Streptophyta</taxon>
        <taxon>Embryophyta</taxon>
        <taxon>Tracheophyta</taxon>
        <taxon>Spermatophyta</taxon>
        <taxon>Magnoliopsida</taxon>
        <taxon>eudicotyledons</taxon>
        <taxon>Gunneridae</taxon>
        <taxon>Pentapetalae</taxon>
        <taxon>rosids</taxon>
        <taxon>malvids</taxon>
        <taxon>Malvales</taxon>
        <taxon>Malvaceae</taxon>
        <taxon>Malvoideae</taxon>
        <taxon>Hibiscus</taxon>
    </lineage>
</organism>
<gene>
    <name evidence="4" type="ORF">F3Y22_tig00117048pilonHSYRG00105</name>
</gene>
<dbReference type="Pfam" id="PF12854">
    <property type="entry name" value="PPR_1"/>
    <property type="match status" value="1"/>
</dbReference>
<feature type="repeat" description="PPR" evidence="3">
    <location>
        <begin position="43"/>
        <end position="77"/>
    </location>
</feature>
<dbReference type="Pfam" id="PF13041">
    <property type="entry name" value="PPR_2"/>
    <property type="match status" value="1"/>
</dbReference>
<name>A0A6A2WBU1_HIBSY</name>
<evidence type="ECO:0000313" key="4">
    <source>
        <dbReference type="EMBL" id="KAE8654371.1"/>
    </source>
</evidence>
<feature type="repeat" description="PPR" evidence="3">
    <location>
        <begin position="109"/>
        <end position="139"/>
    </location>
</feature>
<evidence type="ECO:0000256" key="1">
    <source>
        <dbReference type="ARBA" id="ARBA00007626"/>
    </source>
</evidence>
<dbReference type="InterPro" id="IPR051240">
    <property type="entry name" value="Mito_RNA-Proc/Resp"/>
</dbReference>
<accession>A0A6A2WBU1</accession>
<dbReference type="Proteomes" id="UP000436088">
    <property type="component" value="Unassembled WGS sequence"/>
</dbReference>
<dbReference type="PANTHER" id="PTHR47933:SF70">
    <property type="entry name" value="PROTON GRADIENT REGULATION3-LIKE PROTEIN"/>
    <property type="match status" value="1"/>
</dbReference>
<dbReference type="AlphaFoldDB" id="A0A6A2WBU1"/>
<comment type="similarity">
    <text evidence="1">Belongs to the PPR family. P subfamily.</text>
</comment>